<dbReference type="EMBL" id="CP051217">
    <property type="protein sequence ID" value="QJB70154.1"/>
    <property type="molecule type" value="Genomic_DNA"/>
</dbReference>
<dbReference type="KEGG" id="phao:HF685_13355"/>
<protein>
    <submittedName>
        <fullName evidence="2">SnoaL-like domain-containing protein</fullName>
    </submittedName>
</protein>
<evidence type="ECO:0000313" key="3">
    <source>
        <dbReference type="Proteomes" id="UP000501600"/>
    </source>
</evidence>
<dbReference type="Pfam" id="PF07858">
    <property type="entry name" value="LEH"/>
    <property type="match status" value="1"/>
</dbReference>
<dbReference type="RefSeq" id="WP_168820420.1">
    <property type="nucleotide sequence ID" value="NZ_CP051217.1"/>
</dbReference>
<dbReference type="InterPro" id="IPR013100">
    <property type="entry name" value="LEH"/>
</dbReference>
<keyword evidence="3" id="KW-1185">Reference proteome</keyword>
<proteinExistence type="predicted"/>
<dbReference type="Gene3D" id="3.10.450.50">
    <property type="match status" value="1"/>
</dbReference>
<dbReference type="SUPFAM" id="SSF54427">
    <property type="entry name" value="NTF2-like"/>
    <property type="match status" value="1"/>
</dbReference>
<name>A0A6H2DP89_9SPHN</name>
<dbReference type="InterPro" id="IPR032710">
    <property type="entry name" value="NTF2-like_dom_sf"/>
</dbReference>
<accession>A0A6H2DP89</accession>
<dbReference type="AlphaFoldDB" id="A0A6H2DP89"/>
<evidence type="ECO:0000259" key="1">
    <source>
        <dbReference type="Pfam" id="PF07858"/>
    </source>
</evidence>
<organism evidence="2 3">
    <name type="scientific">Parasphingorhabdus halotolerans</name>
    <dbReference type="NCBI Taxonomy" id="2725558"/>
    <lineage>
        <taxon>Bacteria</taxon>
        <taxon>Pseudomonadati</taxon>
        <taxon>Pseudomonadota</taxon>
        <taxon>Alphaproteobacteria</taxon>
        <taxon>Sphingomonadales</taxon>
        <taxon>Sphingomonadaceae</taxon>
        <taxon>Parasphingorhabdus</taxon>
    </lineage>
</organism>
<evidence type="ECO:0000313" key="2">
    <source>
        <dbReference type="EMBL" id="QJB70154.1"/>
    </source>
</evidence>
<sequence>MSGTNEKLVLDFIDAWNRLDYDAIYGAMSEDIFYHNIPMEPCNGMAEVKAFFDQGGFNFDGAQWDVHHIAATGHVVLTERTDKFRIGEKWIAIRVMGTFEIENGKITKWRDYFDLAEFQGQMAEVMGASAA</sequence>
<dbReference type="Proteomes" id="UP000501600">
    <property type="component" value="Chromosome"/>
</dbReference>
<gene>
    <name evidence="2" type="ORF">HF685_13355</name>
</gene>
<reference evidence="2 3" key="1">
    <citation type="submission" date="2020-04" db="EMBL/GenBank/DDBJ databases">
        <title>Genome sequence for Sphingorhabdus sp. strain M1.</title>
        <authorList>
            <person name="Park S.-J."/>
        </authorList>
    </citation>
    <scope>NUCLEOTIDE SEQUENCE [LARGE SCALE GENOMIC DNA]</scope>
    <source>
        <strain evidence="2 3">JK6</strain>
    </source>
</reference>
<feature type="domain" description="Limonene-1,2-epoxide hydrolase" evidence="1">
    <location>
        <begin position="5"/>
        <end position="118"/>
    </location>
</feature>